<evidence type="ECO:0000313" key="3">
    <source>
        <dbReference type="Proteomes" id="UP000822688"/>
    </source>
</evidence>
<feature type="compositionally biased region" description="Polar residues" evidence="1">
    <location>
        <begin position="29"/>
        <end position="44"/>
    </location>
</feature>
<name>A0A8T0HEN2_CERPU</name>
<accession>A0A8T0HEN2</accession>
<evidence type="ECO:0000256" key="1">
    <source>
        <dbReference type="SAM" id="MobiDB-lite"/>
    </source>
</evidence>
<comment type="caution">
    <text evidence="2">The sequence shown here is derived from an EMBL/GenBank/DDBJ whole genome shotgun (WGS) entry which is preliminary data.</text>
</comment>
<proteinExistence type="predicted"/>
<keyword evidence="3" id="KW-1185">Reference proteome</keyword>
<organism evidence="2 3">
    <name type="scientific">Ceratodon purpureus</name>
    <name type="common">Fire moss</name>
    <name type="synonym">Dicranum purpureum</name>
    <dbReference type="NCBI Taxonomy" id="3225"/>
    <lineage>
        <taxon>Eukaryota</taxon>
        <taxon>Viridiplantae</taxon>
        <taxon>Streptophyta</taxon>
        <taxon>Embryophyta</taxon>
        <taxon>Bryophyta</taxon>
        <taxon>Bryophytina</taxon>
        <taxon>Bryopsida</taxon>
        <taxon>Dicranidae</taxon>
        <taxon>Pseudoditrichales</taxon>
        <taxon>Ditrichaceae</taxon>
        <taxon>Ceratodon</taxon>
    </lineage>
</organism>
<evidence type="ECO:0000313" key="2">
    <source>
        <dbReference type="EMBL" id="KAG0568694.1"/>
    </source>
</evidence>
<reference evidence="2 3" key="1">
    <citation type="submission" date="2020-06" db="EMBL/GenBank/DDBJ databases">
        <title>WGS assembly of Ceratodon purpureus strain R40.</title>
        <authorList>
            <person name="Carey S.B."/>
            <person name="Jenkins J."/>
            <person name="Shu S."/>
            <person name="Lovell J.T."/>
            <person name="Sreedasyam A."/>
            <person name="Maumus F."/>
            <person name="Tiley G.P."/>
            <person name="Fernandez-Pozo N."/>
            <person name="Barry K."/>
            <person name="Chen C."/>
            <person name="Wang M."/>
            <person name="Lipzen A."/>
            <person name="Daum C."/>
            <person name="Saski C.A."/>
            <person name="Payton A.C."/>
            <person name="Mcbreen J.C."/>
            <person name="Conrad R.E."/>
            <person name="Kollar L.M."/>
            <person name="Olsson S."/>
            <person name="Huttunen S."/>
            <person name="Landis J.B."/>
            <person name="Wickett N.J."/>
            <person name="Johnson M.G."/>
            <person name="Rensing S.A."/>
            <person name="Grimwood J."/>
            <person name="Schmutz J."/>
            <person name="Mcdaniel S.F."/>
        </authorList>
    </citation>
    <scope>NUCLEOTIDE SEQUENCE [LARGE SCALE GENOMIC DNA]</scope>
    <source>
        <strain evidence="2 3">R40</strain>
    </source>
</reference>
<protein>
    <submittedName>
        <fullName evidence="2">Uncharacterized protein</fullName>
    </submittedName>
</protein>
<sequence length="73" mass="8110">MPPPSPSHEPRAPPHRLITPRQHPPNPNPTLLTSHLISSPSHPTSPKLPISRPFQQAFPIVLWGQDNSALCCW</sequence>
<dbReference type="AlphaFoldDB" id="A0A8T0HEN2"/>
<dbReference type="Proteomes" id="UP000822688">
    <property type="component" value="Chromosome 6"/>
</dbReference>
<feature type="region of interest" description="Disordered" evidence="1">
    <location>
        <begin position="1"/>
        <end position="50"/>
    </location>
</feature>
<gene>
    <name evidence="2" type="ORF">KC19_6G038700</name>
</gene>
<dbReference type="EMBL" id="CM026427">
    <property type="protein sequence ID" value="KAG0568694.1"/>
    <property type="molecule type" value="Genomic_DNA"/>
</dbReference>